<feature type="region of interest" description="Disordered" evidence="1">
    <location>
        <begin position="1"/>
        <end position="55"/>
    </location>
</feature>
<dbReference type="RefSeq" id="WP_249466565.1">
    <property type="nucleotide sequence ID" value="NZ_CP091196.1"/>
</dbReference>
<evidence type="ECO:0000313" key="3">
    <source>
        <dbReference type="Proteomes" id="UP000830158"/>
    </source>
</evidence>
<keyword evidence="3" id="KW-1185">Reference proteome</keyword>
<organism evidence="2 3">
    <name type="scientific">Amycolatopsis thermalba</name>
    <dbReference type="NCBI Taxonomy" id="944492"/>
    <lineage>
        <taxon>Bacteria</taxon>
        <taxon>Bacillati</taxon>
        <taxon>Actinomycetota</taxon>
        <taxon>Actinomycetes</taxon>
        <taxon>Pseudonocardiales</taxon>
        <taxon>Pseudonocardiaceae</taxon>
        <taxon>Amycolatopsis</taxon>
    </lineage>
</organism>
<reference evidence="2" key="1">
    <citation type="submission" date="2022-01" db="EMBL/GenBank/DDBJ databases">
        <title>PSI-footprinting approach for the identification of protein synthesis inhibitor producers.</title>
        <authorList>
            <person name="Handel F."/>
            <person name="Kulik A."/>
            <person name="Wex K.W."/>
            <person name="Berscheid A."/>
            <person name="Saur J.S."/>
            <person name="Winkler A."/>
            <person name="Wibberg D."/>
            <person name="Kalinowski J."/>
            <person name="Broetz-Oesterhelt H."/>
            <person name="Mast Y."/>
        </authorList>
    </citation>
    <scope>NUCLEOTIDE SEQUENCE</scope>
    <source>
        <strain evidence="2">KNN 49.3e</strain>
    </source>
</reference>
<evidence type="ECO:0000256" key="1">
    <source>
        <dbReference type="SAM" id="MobiDB-lite"/>
    </source>
</evidence>
<dbReference type="Proteomes" id="UP000830158">
    <property type="component" value="Chromosome"/>
</dbReference>
<dbReference type="EMBL" id="CP091196">
    <property type="protein sequence ID" value="UQS26052.1"/>
    <property type="molecule type" value="Genomic_DNA"/>
</dbReference>
<name>A0ABY4P137_9PSEU</name>
<accession>A0ABY4P137</accession>
<evidence type="ECO:0000313" key="2">
    <source>
        <dbReference type="EMBL" id="UQS26052.1"/>
    </source>
</evidence>
<gene>
    <name evidence="2" type="ORF">L1857_26185</name>
</gene>
<proteinExistence type="predicted"/>
<sequence length="133" mass="13271">MTRHRTVAVAGNRSPGAEAEDRWKVYPQSGDAASGSPPAGNGVPGPAHVTVAPSPIDHDTEVGVAVAVTDTPGTDAVADLGCHTARSTHNHVGRRTNCVPAGLDAITGLGNRNCERACSANSSGDGNATAPGV</sequence>
<protein>
    <submittedName>
        <fullName evidence="2">Uncharacterized protein</fullName>
    </submittedName>
</protein>